<protein>
    <submittedName>
        <fullName evidence="6">Phosphonate metabolism transcriptional regulator PhnF</fullName>
    </submittedName>
</protein>
<dbReference type="SMART" id="SM00866">
    <property type="entry name" value="UTRA"/>
    <property type="match status" value="1"/>
</dbReference>
<dbReference type="NCBIfam" id="TIGR02325">
    <property type="entry name" value="C_P_lyase_phnF"/>
    <property type="match status" value="1"/>
</dbReference>
<dbReference type="InterPro" id="IPR036390">
    <property type="entry name" value="WH_DNA-bd_sf"/>
</dbReference>
<feature type="domain" description="HTH gntR-type" evidence="5">
    <location>
        <begin position="37"/>
        <end position="105"/>
    </location>
</feature>
<dbReference type="SUPFAM" id="SSF46785">
    <property type="entry name" value="Winged helix' DNA-binding domain"/>
    <property type="match status" value="1"/>
</dbReference>
<reference evidence="6" key="2">
    <citation type="submission" date="2023-01" db="EMBL/GenBank/DDBJ databases">
        <authorList>
            <person name="Sun Q."/>
            <person name="Evtushenko L."/>
        </authorList>
    </citation>
    <scope>NUCLEOTIDE SEQUENCE</scope>
    <source>
        <strain evidence="6">VKM B-2484</strain>
    </source>
</reference>
<proteinExistence type="predicted"/>
<gene>
    <name evidence="6" type="ORF">GCM10017643_26750</name>
</gene>
<dbReference type="RefSeq" id="WP_213371094.1">
    <property type="nucleotide sequence ID" value="NZ_BSFJ01000018.1"/>
</dbReference>
<evidence type="ECO:0000259" key="5">
    <source>
        <dbReference type="PROSITE" id="PS50949"/>
    </source>
</evidence>
<dbReference type="Pfam" id="PF00392">
    <property type="entry name" value="GntR"/>
    <property type="match status" value="1"/>
</dbReference>
<dbReference type="Proteomes" id="UP001143370">
    <property type="component" value="Unassembled WGS sequence"/>
</dbReference>
<keyword evidence="1" id="KW-0805">Transcription regulation</keyword>
<dbReference type="PANTHER" id="PTHR44846:SF1">
    <property type="entry name" value="MANNOSYL-D-GLYCERATE TRANSPORT_METABOLISM SYSTEM REPRESSOR MNGR-RELATED"/>
    <property type="match status" value="1"/>
</dbReference>
<sequence>MSPTNDSAVTPATVTPATDTPPAAAPPGEDVARGTGVSLWKQIAERIEADIAEGRLVAGARLPTENELAERFGVNRHTLRRALAHLTERRLIEATPGRGTFVKEPPIRYPIGARTRFSEIVSREGRAPSGRLIGSRVEPASAEIAQALGLVVGAAVLRIDMIREADGVPITVASHWYEAGRCRDLDLLVAATGSVTRALETLGLGDYRRLETRITARPADAEDCRLLALPAGRTVMVLDAINGDPQRRPIQYSRARFCADRVQLVVKT</sequence>
<dbReference type="PROSITE" id="PS50949">
    <property type="entry name" value="HTH_GNTR"/>
    <property type="match status" value="1"/>
</dbReference>
<keyword evidence="7" id="KW-1185">Reference proteome</keyword>
<dbReference type="AlphaFoldDB" id="A0A9W6JB21"/>
<reference evidence="6" key="1">
    <citation type="journal article" date="2014" name="Int. J. Syst. Evol. Microbiol.">
        <title>Complete genome sequence of Corynebacterium casei LMG S-19264T (=DSM 44701T), isolated from a smear-ripened cheese.</title>
        <authorList>
            <consortium name="US DOE Joint Genome Institute (JGI-PGF)"/>
            <person name="Walter F."/>
            <person name="Albersmeier A."/>
            <person name="Kalinowski J."/>
            <person name="Ruckert C."/>
        </authorList>
    </citation>
    <scope>NUCLEOTIDE SEQUENCE</scope>
    <source>
        <strain evidence="6">VKM B-2484</strain>
    </source>
</reference>
<evidence type="ECO:0000256" key="2">
    <source>
        <dbReference type="ARBA" id="ARBA00023125"/>
    </source>
</evidence>
<feature type="region of interest" description="Disordered" evidence="4">
    <location>
        <begin position="1"/>
        <end position="33"/>
    </location>
</feature>
<dbReference type="CDD" id="cd07377">
    <property type="entry name" value="WHTH_GntR"/>
    <property type="match status" value="1"/>
</dbReference>
<dbReference type="InterPro" id="IPR011663">
    <property type="entry name" value="UTRA"/>
</dbReference>
<dbReference type="GO" id="GO:0045892">
    <property type="term" value="P:negative regulation of DNA-templated transcription"/>
    <property type="evidence" value="ECO:0007669"/>
    <property type="project" value="TreeGrafter"/>
</dbReference>
<dbReference type="PANTHER" id="PTHR44846">
    <property type="entry name" value="MANNOSYL-D-GLYCERATE TRANSPORT/METABOLISM SYSTEM REPRESSOR MNGR-RELATED"/>
    <property type="match status" value="1"/>
</dbReference>
<dbReference type="GO" id="GO:0003700">
    <property type="term" value="F:DNA-binding transcription factor activity"/>
    <property type="evidence" value="ECO:0007669"/>
    <property type="project" value="InterPro"/>
</dbReference>
<evidence type="ECO:0000256" key="4">
    <source>
        <dbReference type="SAM" id="MobiDB-lite"/>
    </source>
</evidence>
<dbReference type="InterPro" id="IPR028978">
    <property type="entry name" value="Chorismate_lyase_/UTRA_dom_sf"/>
</dbReference>
<keyword evidence="2" id="KW-0238">DNA-binding</keyword>
<organism evidence="6 7">
    <name type="scientific">Ancylobacter dichloromethanicus</name>
    <dbReference type="NCBI Taxonomy" id="518825"/>
    <lineage>
        <taxon>Bacteria</taxon>
        <taxon>Pseudomonadati</taxon>
        <taxon>Pseudomonadota</taxon>
        <taxon>Alphaproteobacteria</taxon>
        <taxon>Hyphomicrobiales</taxon>
        <taxon>Xanthobacteraceae</taxon>
        <taxon>Ancylobacter</taxon>
    </lineage>
</organism>
<dbReference type="InterPro" id="IPR012702">
    <property type="entry name" value="CP_lyase_PhnF"/>
</dbReference>
<dbReference type="InterPro" id="IPR000524">
    <property type="entry name" value="Tscrpt_reg_HTH_GntR"/>
</dbReference>
<evidence type="ECO:0000256" key="3">
    <source>
        <dbReference type="ARBA" id="ARBA00023163"/>
    </source>
</evidence>
<dbReference type="SUPFAM" id="SSF64288">
    <property type="entry name" value="Chorismate lyase-like"/>
    <property type="match status" value="1"/>
</dbReference>
<dbReference type="EMBL" id="BSFJ01000018">
    <property type="protein sequence ID" value="GLK72559.1"/>
    <property type="molecule type" value="Genomic_DNA"/>
</dbReference>
<comment type="caution">
    <text evidence="6">The sequence shown here is derived from an EMBL/GenBank/DDBJ whole genome shotgun (WGS) entry which is preliminary data.</text>
</comment>
<dbReference type="InterPro" id="IPR050679">
    <property type="entry name" value="Bact_HTH_transcr_reg"/>
</dbReference>
<name>A0A9W6JB21_9HYPH</name>
<dbReference type="Gene3D" id="1.10.10.10">
    <property type="entry name" value="Winged helix-like DNA-binding domain superfamily/Winged helix DNA-binding domain"/>
    <property type="match status" value="1"/>
</dbReference>
<dbReference type="Pfam" id="PF07702">
    <property type="entry name" value="UTRA"/>
    <property type="match status" value="1"/>
</dbReference>
<feature type="compositionally biased region" description="Low complexity" evidence="4">
    <location>
        <begin position="8"/>
        <end position="22"/>
    </location>
</feature>
<evidence type="ECO:0000256" key="1">
    <source>
        <dbReference type="ARBA" id="ARBA00023015"/>
    </source>
</evidence>
<dbReference type="PRINTS" id="PR00035">
    <property type="entry name" value="HTHGNTR"/>
</dbReference>
<dbReference type="Gene3D" id="3.40.1410.10">
    <property type="entry name" value="Chorismate lyase-like"/>
    <property type="match status" value="1"/>
</dbReference>
<dbReference type="GO" id="GO:0003677">
    <property type="term" value="F:DNA binding"/>
    <property type="evidence" value="ECO:0007669"/>
    <property type="project" value="UniProtKB-KW"/>
</dbReference>
<accession>A0A9W6JB21</accession>
<dbReference type="SMART" id="SM00345">
    <property type="entry name" value="HTH_GNTR"/>
    <property type="match status" value="1"/>
</dbReference>
<keyword evidence="3" id="KW-0804">Transcription</keyword>
<dbReference type="InterPro" id="IPR036388">
    <property type="entry name" value="WH-like_DNA-bd_sf"/>
</dbReference>
<evidence type="ECO:0000313" key="6">
    <source>
        <dbReference type="EMBL" id="GLK72559.1"/>
    </source>
</evidence>
<evidence type="ECO:0000313" key="7">
    <source>
        <dbReference type="Proteomes" id="UP001143370"/>
    </source>
</evidence>